<dbReference type="Proteomes" id="UP000092598">
    <property type="component" value="Chromosome"/>
</dbReference>
<dbReference type="OrthoDB" id="4236339at2"/>
<dbReference type="KEGG" id="sls:SLINC_4589"/>
<name>A0A1B1ME86_STRLN</name>
<organism evidence="1 2">
    <name type="scientific">Streptomyces lincolnensis</name>
    <dbReference type="NCBI Taxonomy" id="1915"/>
    <lineage>
        <taxon>Bacteria</taxon>
        <taxon>Bacillati</taxon>
        <taxon>Actinomycetota</taxon>
        <taxon>Actinomycetes</taxon>
        <taxon>Kitasatosporales</taxon>
        <taxon>Streptomycetaceae</taxon>
        <taxon>Streptomyces</taxon>
    </lineage>
</organism>
<keyword evidence="2" id="KW-1185">Reference proteome</keyword>
<reference evidence="1 2" key="1">
    <citation type="submission" date="2016-07" db="EMBL/GenBank/DDBJ databases">
        <title>Enhancement of antibiotic productionsby engineered nitrateutilization in actinobacteria.</title>
        <authorList>
            <person name="Meng S.C."/>
        </authorList>
    </citation>
    <scope>NUCLEOTIDE SEQUENCE [LARGE SCALE GENOMIC DNA]</scope>
    <source>
        <strain evidence="1 2">NRRL 2936</strain>
    </source>
</reference>
<gene>
    <name evidence="1" type="ORF">SLINC_4589</name>
</gene>
<evidence type="ECO:0000313" key="1">
    <source>
        <dbReference type="EMBL" id="ANS66813.1"/>
    </source>
</evidence>
<evidence type="ECO:0000313" key="2">
    <source>
        <dbReference type="Proteomes" id="UP000092598"/>
    </source>
</evidence>
<dbReference type="RefSeq" id="WP_067437046.1">
    <property type="nucleotide sequence ID" value="NZ_CP016438.1"/>
</dbReference>
<sequence>MRKLLTAAGLASSAVALGVLMASPAAAWSATSQFDVTFPGAKPKTTYIVDNNGAANLDQGDFQAKSVVYWKLAVDQIGDHSTRFTSFKITTRVEARLGPNEADEVITKKTCDLTAMVNDSPFWTYDTAKNTCVAPGRVYDGELYWSADATIVYDIVGDDKGAITQELQGTALVHG</sequence>
<dbReference type="EMBL" id="CP016438">
    <property type="protein sequence ID" value="ANS66813.1"/>
    <property type="molecule type" value="Genomic_DNA"/>
</dbReference>
<proteinExistence type="predicted"/>
<accession>A0A1B1ME86</accession>
<protein>
    <submittedName>
        <fullName evidence="1">Uncharacterized protein</fullName>
    </submittedName>
</protein>
<dbReference type="AlphaFoldDB" id="A0A1B1ME86"/>